<dbReference type="EMBL" id="RFFJ01000031">
    <property type="protein sequence ID" value="RMI42774.1"/>
    <property type="molecule type" value="Genomic_DNA"/>
</dbReference>
<feature type="transmembrane region" description="Helical" evidence="1">
    <location>
        <begin position="45"/>
        <end position="67"/>
    </location>
</feature>
<comment type="caution">
    <text evidence="2">The sequence shown here is derived from an EMBL/GenBank/DDBJ whole genome shotgun (WGS) entry which is preliminary data.</text>
</comment>
<sequence length="334" mass="36960">MVAGIMVAMGVSTGDGDWLGRLRPINDYLVALDRQHYERSGAAPLLLALVAVPVAACAVLVGVAVPLSDVGAYAGWLLPGVPVAAGLLWLAWLALRRLTPRHGPLGAEFRAGEEQRDAVLRQLYALPPLGPARAEPLWRGAQELYHRSTERLTAFRPRDQRELVRGMRTAPFVRFRWTLAGWAVGILTVVGTLATLAPVFADPGEWWPVAATAVTLAVGWSLCFRYCFLKWREPADRVPRVRKVGWRHELAWLRHQMVISGVLAGWRIPALHTERLWRMTGGGRRSPAVTLARLPENASPLRRFYWRYVGAGVVRLVAFFGGCYLVATAISLAR</sequence>
<name>A0A3M2LZ12_9ACTN</name>
<evidence type="ECO:0000313" key="3">
    <source>
        <dbReference type="Proteomes" id="UP000278673"/>
    </source>
</evidence>
<feature type="transmembrane region" description="Helical" evidence="1">
    <location>
        <begin position="177"/>
        <end position="200"/>
    </location>
</feature>
<feature type="transmembrane region" description="Helical" evidence="1">
    <location>
        <begin position="73"/>
        <end position="95"/>
    </location>
</feature>
<keyword evidence="1" id="KW-0472">Membrane</keyword>
<dbReference type="AlphaFoldDB" id="A0A3M2LZ12"/>
<dbReference type="Proteomes" id="UP000278673">
    <property type="component" value="Unassembled WGS sequence"/>
</dbReference>
<organism evidence="2 3">
    <name type="scientific">Streptomyces triticirhizae</name>
    <dbReference type="NCBI Taxonomy" id="2483353"/>
    <lineage>
        <taxon>Bacteria</taxon>
        <taxon>Bacillati</taxon>
        <taxon>Actinomycetota</taxon>
        <taxon>Actinomycetes</taxon>
        <taxon>Kitasatosporales</taxon>
        <taxon>Streptomycetaceae</taxon>
        <taxon>Streptomyces</taxon>
    </lineage>
</organism>
<keyword evidence="1" id="KW-0812">Transmembrane</keyword>
<keyword evidence="3" id="KW-1185">Reference proteome</keyword>
<feature type="transmembrane region" description="Helical" evidence="1">
    <location>
        <begin position="206"/>
        <end position="229"/>
    </location>
</feature>
<evidence type="ECO:0000256" key="1">
    <source>
        <dbReference type="SAM" id="Phobius"/>
    </source>
</evidence>
<proteinExistence type="predicted"/>
<protein>
    <submittedName>
        <fullName evidence="2">Uncharacterized protein</fullName>
    </submittedName>
</protein>
<reference evidence="2 3" key="1">
    <citation type="submission" date="2018-10" db="EMBL/GenBank/DDBJ databases">
        <title>Isolation, diversity and antifungal activity of actinobacteria from wheat.</title>
        <authorList>
            <person name="Han C."/>
        </authorList>
    </citation>
    <scope>NUCLEOTIDE SEQUENCE [LARGE SCALE GENOMIC DNA]</scope>
    <source>
        <strain evidence="2 3">NEAU-YY642</strain>
    </source>
</reference>
<keyword evidence="1" id="KW-1133">Transmembrane helix</keyword>
<feature type="transmembrane region" description="Helical" evidence="1">
    <location>
        <begin position="305"/>
        <end position="333"/>
    </location>
</feature>
<accession>A0A3M2LZ12</accession>
<gene>
    <name evidence="2" type="ORF">EBN88_08580</name>
</gene>
<evidence type="ECO:0000313" key="2">
    <source>
        <dbReference type="EMBL" id="RMI42774.1"/>
    </source>
</evidence>